<evidence type="ECO:0000313" key="2">
    <source>
        <dbReference type="Proteomes" id="UP000530660"/>
    </source>
</evidence>
<organism evidence="1 2">
    <name type="scientific">Cyanidiococcus yangmingshanensis</name>
    <dbReference type="NCBI Taxonomy" id="2690220"/>
    <lineage>
        <taxon>Eukaryota</taxon>
        <taxon>Rhodophyta</taxon>
        <taxon>Bangiophyceae</taxon>
        <taxon>Cyanidiales</taxon>
        <taxon>Cyanidiaceae</taxon>
        <taxon>Cyanidiococcus</taxon>
    </lineage>
</organism>
<sequence>MQQKRWGSLPMRHVSLECILSSDLKCKSGCCLKRLSPRDSTAKRGWACCKQTKTGAFTDELAVSPSMLPAGDESVDIGAVRNQLSDTSLATAAADPDADDLVQSLREEQARLREEKKHLYRELKKVILQEQRAAASQTRS</sequence>
<name>A0A7J7II24_9RHOD</name>
<dbReference type="Proteomes" id="UP000530660">
    <property type="component" value="Unassembled WGS sequence"/>
</dbReference>
<dbReference type="AlphaFoldDB" id="A0A7J7II24"/>
<accession>A0A7J7II24</accession>
<reference evidence="1 2" key="1">
    <citation type="journal article" date="2020" name="J. Phycol.">
        <title>Comparative genome analysis reveals Cyanidiococcus gen. nov., a new extremophilic red algal genus sister to Cyanidioschyzon (Cyanidioschyzonaceae, Rhodophyta).</title>
        <authorList>
            <person name="Liu S.-L."/>
            <person name="Chiang Y.-R."/>
            <person name="Yoon H.S."/>
            <person name="Fu H.-Y."/>
        </authorList>
    </citation>
    <scope>NUCLEOTIDE SEQUENCE [LARGE SCALE GENOMIC DNA]</scope>
    <source>
        <strain evidence="1 2">THAL066</strain>
    </source>
</reference>
<comment type="caution">
    <text evidence="1">The sequence shown here is derived from an EMBL/GenBank/DDBJ whole genome shotgun (WGS) entry which is preliminary data.</text>
</comment>
<dbReference type="EMBL" id="VWRR01000010">
    <property type="protein sequence ID" value="KAF6002380.1"/>
    <property type="molecule type" value="Genomic_DNA"/>
</dbReference>
<protein>
    <submittedName>
        <fullName evidence="1">Uncharacterized protein</fullName>
    </submittedName>
</protein>
<evidence type="ECO:0000313" key="1">
    <source>
        <dbReference type="EMBL" id="KAF6002380.1"/>
    </source>
</evidence>
<gene>
    <name evidence="1" type="ORF">F1559_001092</name>
</gene>
<proteinExistence type="predicted"/>
<keyword evidence="2" id="KW-1185">Reference proteome</keyword>